<keyword evidence="2" id="KW-0808">Transferase</keyword>
<dbReference type="EMBL" id="JAASQV010000001">
    <property type="protein sequence ID" value="NIJ64197.1"/>
    <property type="molecule type" value="Genomic_DNA"/>
</dbReference>
<dbReference type="PANTHER" id="PTHR45947:SF3">
    <property type="entry name" value="SULFOQUINOVOSYL TRANSFERASE SQD2"/>
    <property type="match status" value="1"/>
</dbReference>
<sequence>MRIVDVSAFYAPKGGGVRAYVDRKLAAAAALGHEIIVLAPGKHDAVIRRGPGAVLETLASPPFPLDRRYRYFDNEKTLHRALDRWRPDFVEASSPWGSASMVARWDGAAPRALVMHADPLSAYAYRWFGPVASIETIDRGFDFFWRHLRRLGEAYDLVVSASGEFAARLSGGGMPGVVTIPMGVEPGIFAPWHRDPHYRAALLAECDLDPSATLLVGIGRHAAEKRWGMVIDAALSAGTLHPIALLLVGEGRLQGRLVARAGGSPHIRIPGPLADRAALARLMASADALVHGCEAETFCMVAAEARASGLPVIVPDRGGAADHADRAPSRRYRAGDVQALRDAILAFVAGRSSVAPRALEEAPRTMDMHFAELFQAYAALRSAVSRAA</sequence>
<proteinExistence type="predicted"/>
<dbReference type="InterPro" id="IPR028098">
    <property type="entry name" value="Glyco_trans_4-like_N"/>
</dbReference>
<feature type="domain" description="Glycosyltransferase subfamily 4-like N-terminal" evidence="1">
    <location>
        <begin position="15"/>
        <end position="186"/>
    </location>
</feature>
<dbReference type="Pfam" id="PF13692">
    <property type="entry name" value="Glyco_trans_1_4"/>
    <property type="match status" value="1"/>
</dbReference>
<accession>A0A7X5ZUL2</accession>
<organism evidence="2 3">
    <name type="scientific">Sphingomonas leidyi</name>
    <dbReference type="NCBI Taxonomy" id="68569"/>
    <lineage>
        <taxon>Bacteria</taxon>
        <taxon>Pseudomonadati</taxon>
        <taxon>Pseudomonadota</taxon>
        <taxon>Alphaproteobacteria</taxon>
        <taxon>Sphingomonadales</taxon>
        <taxon>Sphingomonadaceae</taxon>
        <taxon>Sphingomonas</taxon>
    </lineage>
</organism>
<comment type="caution">
    <text evidence="2">The sequence shown here is derived from an EMBL/GenBank/DDBJ whole genome shotgun (WGS) entry which is preliminary data.</text>
</comment>
<dbReference type="GO" id="GO:0016757">
    <property type="term" value="F:glycosyltransferase activity"/>
    <property type="evidence" value="ECO:0007669"/>
    <property type="project" value="UniProtKB-KW"/>
</dbReference>
<dbReference type="InterPro" id="IPR050194">
    <property type="entry name" value="Glycosyltransferase_grp1"/>
</dbReference>
<evidence type="ECO:0000313" key="2">
    <source>
        <dbReference type="EMBL" id="NIJ64197.1"/>
    </source>
</evidence>
<dbReference type="Proteomes" id="UP000564677">
    <property type="component" value="Unassembled WGS sequence"/>
</dbReference>
<evidence type="ECO:0000313" key="3">
    <source>
        <dbReference type="Proteomes" id="UP000564677"/>
    </source>
</evidence>
<dbReference type="EC" id="2.4.1.-" evidence="2"/>
<name>A0A7X5ZUL2_9SPHN</name>
<dbReference type="PANTHER" id="PTHR45947">
    <property type="entry name" value="SULFOQUINOVOSYL TRANSFERASE SQD2"/>
    <property type="match status" value="1"/>
</dbReference>
<gene>
    <name evidence="2" type="ORF">FHR20_001128</name>
</gene>
<keyword evidence="2" id="KW-0328">Glycosyltransferase</keyword>
<evidence type="ECO:0000259" key="1">
    <source>
        <dbReference type="Pfam" id="PF13439"/>
    </source>
</evidence>
<dbReference type="AlphaFoldDB" id="A0A7X5ZUL2"/>
<protein>
    <submittedName>
        <fullName evidence="2">Alpha-1,6-mannosyltransferase</fullName>
        <ecNumber evidence="2">2.4.1.-</ecNumber>
    </submittedName>
</protein>
<dbReference type="SUPFAM" id="SSF53756">
    <property type="entry name" value="UDP-Glycosyltransferase/glycogen phosphorylase"/>
    <property type="match status" value="1"/>
</dbReference>
<reference evidence="2 3" key="1">
    <citation type="submission" date="2020-03" db="EMBL/GenBank/DDBJ databases">
        <title>Genomic Encyclopedia of Type Strains, Phase IV (KMG-IV): sequencing the most valuable type-strain genomes for metagenomic binning, comparative biology and taxonomic classification.</title>
        <authorList>
            <person name="Goeker M."/>
        </authorList>
    </citation>
    <scope>NUCLEOTIDE SEQUENCE [LARGE SCALE GENOMIC DNA]</scope>
    <source>
        <strain evidence="2 3">DSM 4733</strain>
    </source>
</reference>
<dbReference type="Pfam" id="PF13439">
    <property type="entry name" value="Glyco_transf_4"/>
    <property type="match status" value="1"/>
</dbReference>
<dbReference type="RefSeq" id="WP_167298584.1">
    <property type="nucleotide sequence ID" value="NZ_CP170557.1"/>
</dbReference>
<dbReference type="Gene3D" id="3.40.50.2000">
    <property type="entry name" value="Glycogen Phosphorylase B"/>
    <property type="match status" value="2"/>
</dbReference>
<keyword evidence="3" id="KW-1185">Reference proteome</keyword>